<evidence type="ECO:0000313" key="2">
    <source>
        <dbReference type="EMBL" id="WVZ55420.1"/>
    </source>
</evidence>
<feature type="region of interest" description="Disordered" evidence="1">
    <location>
        <begin position="217"/>
        <end position="248"/>
    </location>
</feature>
<name>A0AAQ3PRI2_PASNO</name>
<feature type="region of interest" description="Disordered" evidence="1">
    <location>
        <begin position="1"/>
        <end position="30"/>
    </location>
</feature>
<dbReference type="PANTHER" id="PTHR33443:SF37">
    <property type="entry name" value="OS03G0140900 PROTEIN"/>
    <property type="match status" value="1"/>
</dbReference>
<proteinExistence type="predicted"/>
<protein>
    <submittedName>
        <fullName evidence="2">Uncharacterized protein</fullName>
    </submittedName>
</protein>
<dbReference type="Proteomes" id="UP001341281">
    <property type="component" value="Chromosome 02"/>
</dbReference>
<dbReference type="InterPro" id="IPR053234">
    <property type="entry name" value="RPM1_Interactor"/>
</dbReference>
<keyword evidence="3" id="KW-1185">Reference proteome</keyword>
<feature type="compositionally biased region" description="Polar residues" evidence="1">
    <location>
        <begin position="219"/>
        <end position="229"/>
    </location>
</feature>
<accession>A0AAQ3PRI2</accession>
<feature type="region of interest" description="Disordered" evidence="1">
    <location>
        <begin position="433"/>
        <end position="459"/>
    </location>
</feature>
<reference evidence="2 3" key="1">
    <citation type="submission" date="2024-02" db="EMBL/GenBank/DDBJ databases">
        <title>High-quality chromosome-scale genome assembly of Pensacola bahiagrass (Paspalum notatum Flugge var. saurae).</title>
        <authorList>
            <person name="Vega J.M."/>
            <person name="Podio M."/>
            <person name="Orjuela J."/>
            <person name="Siena L.A."/>
            <person name="Pessino S.C."/>
            <person name="Combes M.C."/>
            <person name="Mariac C."/>
            <person name="Albertini E."/>
            <person name="Pupilli F."/>
            <person name="Ortiz J.P.A."/>
            <person name="Leblanc O."/>
        </authorList>
    </citation>
    <scope>NUCLEOTIDE SEQUENCE [LARGE SCALE GENOMIC DNA]</scope>
    <source>
        <strain evidence="2">R1</strain>
        <tissue evidence="2">Leaf</tissue>
    </source>
</reference>
<dbReference type="PANTHER" id="PTHR33443">
    <property type="entry name" value="ZGC:112980"/>
    <property type="match status" value="1"/>
</dbReference>
<feature type="compositionally biased region" description="Polar residues" evidence="1">
    <location>
        <begin position="236"/>
        <end position="245"/>
    </location>
</feature>
<evidence type="ECO:0000256" key="1">
    <source>
        <dbReference type="SAM" id="MobiDB-lite"/>
    </source>
</evidence>
<sequence length="533" mass="57077">MGSEAALAPVEISSDEEGDEKMPAAGKRKSPEFDFEWLEKTLANDALGEGVDDPTAMQEFADSLMDVTGGKNNVPDVCGGGDDDDDCVILDGDPDKPAAVAKEEGFRRDGAEDELQIVAEKGELACRDFPHPRHLCATLPFSSTSHATHCNMCHCYVCDSPAPCAFWGKGTAHNDHCHATDKDARWKKLRQSSKNKSQPTPKRRTVLNFYQPSAAEPFSQRSANVNGSTGRFPVPSTVSQNQQVDPSIMDPRNIVGQRISLLRASSPMPRTTIPSFGAKSARAVPPVYTPSNVSHSQPPVPNYGLMQPPQPHAFQAAQVPPGGLVSSAGTFQNYHPQLRLNAPIGSQGQQYRPPSYPHIAPNTVVGTGVPLSRCTSVVAQGTQPGVPLSQGTSVAVQGTQYPHIPSEDTGLKEALASLARELGVSDYNTNQQIGQQSASTLHSPNPSQTLAQPAQAKTGQWVQIKKTHVTATSEMKPSSVHNSSNNASMDTVLSSGSVQIQQALPVNPQKCLTPLQVKLLELNRLCTSPNHEL</sequence>
<evidence type="ECO:0000313" key="3">
    <source>
        <dbReference type="Proteomes" id="UP001341281"/>
    </source>
</evidence>
<dbReference type="AlphaFoldDB" id="A0AAQ3PRI2"/>
<feature type="region of interest" description="Disordered" evidence="1">
    <location>
        <begin position="470"/>
        <end position="489"/>
    </location>
</feature>
<gene>
    <name evidence="2" type="ORF">U9M48_006080</name>
</gene>
<dbReference type="EMBL" id="CP144746">
    <property type="protein sequence ID" value="WVZ55420.1"/>
    <property type="molecule type" value="Genomic_DNA"/>
</dbReference>
<organism evidence="2 3">
    <name type="scientific">Paspalum notatum var. saurae</name>
    <dbReference type="NCBI Taxonomy" id="547442"/>
    <lineage>
        <taxon>Eukaryota</taxon>
        <taxon>Viridiplantae</taxon>
        <taxon>Streptophyta</taxon>
        <taxon>Embryophyta</taxon>
        <taxon>Tracheophyta</taxon>
        <taxon>Spermatophyta</taxon>
        <taxon>Magnoliopsida</taxon>
        <taxon>Liliopsida</taxon>
        <taxon>Poales</taxon>
        <taxon>Poaceae</taxon>
        <taxon>PACMAD clade</taxon>
        <taxon>Panicoideae</taxon>
        <taxon>Andropogonodae</taxon>
        <taxon>Paspaleae</taxon>
        <taxon>Paspalinae</taxon>
        <taxon>Paspalum</taxon>
    </lineage>
</organism>